<accession>A0ABW7ID54</accession>
<comment type="caution">
    <text evidence="1">The sequence shown here is derived from an EMBL/GenBank/DDBJ whole genome shotgun (WGS) entry which is preliminary data.</text>
</comment>
<sequence>MGSGAAGAGDGVRAVGRRAPCVCGRAPYTQYGAAVPVDVLAGAQLHPHGGEAGVSAGLVADRCWSLVSQLPG</sequence>
<evidence type="ECO:0000313" key="2">
    <source>
        <dbReference type="Proteomes" id="UP001607125"/>
    </source>
</evidence>
<dbReference type="EMBL" id="JBIHSF010000004">
    <property type="protein sequence ID" value="MFH0259525.1"/>
    <property type="molecule type" value="Genomic_DNA"/>
</dbReference>
<reference evidence="1 2" key="1">
    <citation type="submission" date="2024-10" db="EMBL/GenBank/DDBJ databases">
        <authorList>
            <person name="Yibar A."/>
            <person name="Saticioglu I.B."/>
            <person name="Duman M."/>
            <person name="Ajmi N."/>
            <person name="Gurler F."/>
            <person name="Ay H."/>
            <person name="Onuk E."/>
            <person name="Guler S."/>
            <person name="Romalde J.L."/>
        </authorList>
    </citation>
    <scope>NUCLEOTIDE SEQUENCE [LARGE SCALE GENOMIC DNA]</scope>
    <source>
        <strain evidence="1 2">1-TCBS-B</strain>
    </source>
</reference>
<keyword evidence="2" id="KW-1185">Reference proteome</keyword>
<name>A0ABW7ID54_9VIBR</name>
<proteinExistence type="predicted"/>
<dbReference type="RefSeq" id="WP_394628582.1">
    <property type="nucleotide sequence ID" value="NZ_JBIHSF010000004.1"/>
</dbReference>
<evidence type="ECO:0000313" key="1">
    <source>
        <dbReference type="EMBL" id="MFH0259525.1"/>
    </source>
</evidence>
<organism evidence="1 2">
    <name type="scientific">Vibrio barjaei</name>
    <dbReference type="NCBI Taxonomy" id="1676683"/>
    <lineage>
        <taxon>Bacteria</taxon>
        <taxon>Pseudomonadati</taxon>
        <taxon>Pseudomonadota</taxon>
        <taxon>Gammaproteobacteria</taxon>
        <taxon>Vibrionales</taxon>
        <taxon>Vibrionaceae</taxon>
        <taxon>Vibrio</taxon>
    </lineage>
</organism>
<dbReference type="Proteomes" id="UP001607125">
    <property type="component" value="Unassembled WGS sequence"/>
</dbReference>
<gene>
    <name evidence="1" type="ORF">ACGRH2_03575</name>
</gene>
<protein>
    <submittedName>
        <fullName evidence="1">Uncharacterized protein</fullName>
    </submittedName>
</protein>